<dbReference type="OrthoDB" id="5188590at2"/>
<proteinExistence type="predicted"/>
<organism evidence="1 2">
    <name type="scientific">Glycomyces terrestris</name>
    <dbReference type="NCBI Taxonomy" id="2493553"/>
    <lineage>
        <taxon>Bacteria</taxon>
        <taxon>Bacillati</taxon>
        <taxon>Actinomycetota</taxon>
        <taxon>Actinomycetes</taxon>
        <taxon>Glycomycetales</taxon>
        <taxon>Glycomycetaceae</taxon>
        <taxon>Glycomyces</taxon>
    </lineage>
</organism>
<protein>
    <recommendedName>
        <fullName evidence="3">YbaB/EbfC family DNA-binding protein</fullName>
    </recommendedName>
</protein>
<name>A0A426UYQ2_9ACTN</name>
<keyword evidence="2" id="KW-1185">Reference proteome</keyword>
<reference evidence="1 2" key="1">
    <citation type="submission" date="2018-12" db="EMBL/GenBank/DDBJ databases">
        <title>Glycomyces sp. YIM 121974 draft genome.</title>
        <authorList>
            <person name="Li Q."/>
        </authorList>
    </citation>
    <scope>NUCLEOTIDE SEQUENCE [LARGE SCALE GENOMIC DNA]</scope>
    <source>
        <strain evidence="1 2">YIM 121974</strain>
    </source>
</reference>
<gene>
    <name evidence="1" type="ORF">EIW28_13495</name>
</gene>
<evidence type="ECO:0000313" key="1">
    <source>
        <dbReference type="EMBL" id="RRR99690.1"/>
    </source>
</evidence>
<dbReference type="RefSeq" id="WP_125248199.1">
    <property type="nucleotide sequence ID" value="NZ_RSEB01000003.1"/>
</dbReference>
<evidence type="ECO:0008006" key="3">
    <source>
        <dbReference type="Google" id="ProtNLM"/>
    </source>
</evidence>
<dbReference type="AlphaFoldDB" id="A0A426UYQ2"/>
<sequence>MFGEDAIAQQLADARATLSSAVKSPESHQIDPVTVEGADGLIRLTLSPAGRVDELEMDGRAMHFGSQALTAEIKRMINEALDQRAEALGTDEPVPDLEAMNETVAEIQDRSIRQFQAMSASISEVMAKIHGGR</sequence>
<comment type="caution">
    <text evidence="1">The sequence shown here is derived from an EMBL/GenBank/DDBJ whole genome shotgun (WGS) entry which is preliminary data.</text>
</comment>
<evidence type="ECO:0000313" key="2">
    <source>
        <dbReference type="Proteomes" id="UP000277256"/>
    </source>
</evidence>
<dbReference type="Proteomes" id="UP000277256">
    <property type="component" value="Unassembled WGS sequence"/>
</dbReference>
<accession>A0A426UYQ2</accession>
<dbReference type="EMBL" id="RSEB01000003">
    <property type="protein sequence ID" value="RRR99690.1"/>
    <property type="molecule type" value="Genomic_DNA"/>
</dbReference>